<sequence length="316" mass="35780">MAKALNIILAIIVVVLGYSNYQQGQKIEELYIKNAELSKSKNNEVSSPSEAAQNNTSKELTAKLSPHSSVAEDDEVQADVDPAQTEQADNPAQSGTPLESMVKSDEMKEMMQSDFMKQQLKFQMKNQLPPLYEDLFDELQLDEEQRQALLDLMINDKVEEAQYAMAFAYKSGDELDKLEEYQSSDEYNEQLEDLLGSDGVGALDEYEKTLPIRQEMMMFNAQVAPDLALSKEQVSMMIDSVSQVRKPESFDDSKNMMALIKDGNMEEVRAMLKQKQDAALEQSANILTEQQQASYQNYLNQQLEMQIVGLKMMSKM</sequence>
<evidence type="ECO:0000313" key="2">
    <source>
        <dbReference type="EMBL" id="GLX84010.1"/>
    </source>
</evidence>
<keyword evidence="3" id="KW-1185">Reference proteome</keyword>
<evidence type="ECO:0000256" key="1">
    <source>
        <dbReference type="SAM" id="MobiDB-lite"/>
    </source>
</evidence>
<reference evidence="2 3" key="1">
    <citation type="submission" date="2023-03" db="EMBL/GenBank/DDBJ databases">
        <title>Thalassotalea loyana LMG 22536T draft genome sequence.</title>
        <authorList>
            <person name="Sawabe T."/>
        </authorList>
    </citation>
    <scope>NUCLEOTIDE SEQUENCE [LARGE SCALE GENOMIC DNA]</scope>
    <source>
        <strain evidence="2 3">LMG 22536</strain>
    </source>
</reference>
<comment type="caution">
    <text evidence="2">The sequence shown here is derived from an EMBL/GenBank/DDBJ whole genome shotgun (WGS) entry which is preliminary data.</text>
</comment>
<dbReference type="RefSeq" id="WP_284295561.1">
    <property type="nucleotide sequence ID" value="NZ_BSSV01000001.1"/>
</dbReference>
<evidence type="ECO:0000313" key="3">
    <source>
        <dbReference type="Proteomes" id="UP001157134"/>
    </source>
</evidence>
<protein>
    <recommendedName>
        <fullName evidence="4">Lipase helper protein</fullName>
    </recommendedName>
</protein>
<feature type="region of interest" description="Disordered" evidence="1">
    <location>
        <begin position="40"/>
        <end position="98"/>
    </location>
</feature>
<organism evidence="2 3">
    <name type="scientific">Thalassotalea loyana</name>
    <dbReference type="NCBI Taxonomy" id="280483"/>
    <lineage>
        <taxon>Bacteria</taxon>
        <taxon>Pseudomonadati</taxon>
        <taxon>Pseudomonadota</taxon>
        <taxon>Gammaproteobacteria</taxon>
        <taxon>Alteromonadales</taxon>
        <taxon>Colwelliaceae</taxon>
        <taxon>Thalassotalea</taxon>
    </lineage>
</organism>
<feature type="compositionally biased region" description="Polar residues" evidence="1">
    <location>
        <begin position="85"/>
        <end position="97"/>
    </location>
</feature>
<dbReference type="Proteomes" id="UP001157134">
    <property type="component" value="Unassembled WGS sequence"/>
</dbReference>
<accession>A0ABQ6HB71</accession>
<name>A0ABQ6HB71_9GAMM</name>
<dbReference type="EMBL" id="BSSV01000001">
    <property type="protein sequence ID" value="GLX84010.1"/>
    <property type="molecule type" value="Genomic_DNA"/>
</dbReference>
<gene>
    <name evidence="2" type="ORF">tloyanaT_02620</name>
</gene>
<evidence type="ECO:0008006" key="4">
    <source>
        <dbReference type="Google" id="ProtNLM"/>
    </source>
</evidence>
<feature type="compositionally biased region" description="Polar residues" evidence="1">
    <location>
        <begin position="43"/>
        <end position="59"/>
    </location>
</feature>
<proteinExistence type="predicted"/>